<sequence>MRIERIAGAPISWGVCDVPGWGVRLGAGRVAAELASLGLRAVEFGPPGYLGAALLERHGLRPVGGYVPLVLHDAAADPLPEAVRVAEEFLAAGAPFLVVGAEPGAGGRRISGGEWSVLLDNLDRIAAAMEEIGAMACLHPHAGTVVERREEIWRVLAETLIPLCLDTGHAHIGGADPVELARDVPERIVHVHLKDVAAGPLRRMRAGEIGYEQAVAEGLYPPLGRGEVDLAGVVAALEEAGYTGWYVLEQDVRLPAEPPPGAGPVADARAGLEYVRALPG</sequence>
<dbReference type="GO" id="GO:0050114">
    <property type="term" value="F:myo-inosose-2 dehydratase activity"/>
    <property type="evidence" value="ECO:0007669"/>
    <property type="project" value="UniProtKB-EC"/>
</dbReference>
<dbReference type="Proteomes" id="UP000578449">
    <property type="component" value="Unassembled WGS sequence"/>
</dbReference>
<gene>
    <name evidence="2" type="ORF">HNP84_006837</name>
</gene>
<keyword evidence="2" id="KW-0456">Lyase</keyword>
<keyword evidence="3" id="KW-1185">Reference proteome</keyword>
<proteinExistence type="predicted"/>
<feature type="domain" description="Xylose isomerase-like TIM barrel" evidence="1">
    <location>
        <begin position="33"/>
        <end position="276"/>
    </location>
</feature>
<dbReference type="EC" id="4.2.1.44" evidence="2"/>
<dbReference type="AlphaFoldDB" id="A0A840PM13"/>
<dbReference type="InterPro" id="IPR036237">
    <property type="entry name" value="Xyl_isomerase-like_sf"/>
</dbReference>
<evidence type="ECO:0000259" key="1">
    <source>
        <dbReference type="Pfam" id="PF01261"/>
    </source>
</evidence>
<dbReference type="RefSeq" id="WP_185053917.1">
    <property type="nucleotide sequence ID" value="NZ_BAABIX010000020.1"/>
</dbReference>
<dbReference type="InterPro" id="IPR013022">
    <property type="entry name" value="Xyl_isomerase-like_TIM-brl"/>
</dbReference>
<dbReference type="InterPro" id="IPR050312">
    <property type="entry name" value="IolE/XylAMocC-like"/>
</dbReference>
<name>A0A840PM13_9ACTN</name>
<organism evidence="2 3">
    <name type="scientific">Thermocatellispora tengchongensis</name>
    <dbReference type="NCBI Taxonomy" id="1073253"/>
    <lineage>
        <taxon>Bacteria</taxon>
        <taxon>Bacillati</taxon>
        <taxon>Actinomycetota</taxon>
        <taxon>Actinomycetes</taxon>
        <taxon>Streptosporangiales</taxon>
        <taxon>Streptosporangiaceae</taxon>
        <taxon>Thermocatellispora</taxon>
    </lineage>
</organism>
<accession>A0A840PM13</accession>
<dbReference type="PANTHER" id="PTHR12110">
    <property type="entry name" value="HYDROXYPYRUVATE ISOMERASE"/>
    <property type="match status" value="1"/>
</dbReference>
<dbReference type="EMBL" id="JACHGN010000016">
    <property type="protein sequence ID" value="MBB5137085.1"/>
    <property type="molecule type" value="Genomic_DNA"/>
</dbReference>
<dbReference type="PANTHER" id="PTHR12110:SF41">
    <property type="entry name" value="INOSOSE DEHYDRATASE"/>
    <property type="match status" value="1"/>
</dbReference>
<protein>
    <submittedName>
        <fullName evidence="2">Inosose dehydratase</fullName>
        <ecNumber evidence="2">4.2.1.44</ecNumber>
    </submittedName>
</protein>
<evidence type="ECO:0000313" key="2">
    <source>
        <dbReference type="EMBL" id="MBB5137085.1"/>
    </source>
</evidence>
<evidence type="ECO:0000313" key="3">
    <source>
        <dbReference type="Proteomes" id="UP000578449"/>
    </source>
</evidence>
<dbReference type="Gene3D" id="3.20.20.150">
    <property type="entry name" value="Divalent-metal-dependent TIM barrel enzymes"/>
    <property type="match status" value="1"/>
</dbReference>
<dbReference type="SUPFAM" id="SSF51658">
    <property type="entry name" value="Xylose isomerase-like"/>
    <property type="match status" value="1"/>
</dbReference>
<dbReference type="Pfam" id="PF01261">
    <property type="entry name" value="AP_endonuc_2"/>
    <property type="match status" value="1"/>
</dbReference>
<reference evidence="2 3" key="1">
    <citation type="submission" date="2020-08" db="EMBL/GenBank/DDBJ databases">
        <title>Genomic Encyclopedia of Type Strains, Phase IV (KMG-IV): sequencing the most valuable type-strain genomes for metagenomic binning, comparative biology and taxonomic classification.</title>
        <authorList>
            <person name="Goeker M."/>
        </authorList>
    </citation>
    <scope>NUCLEOTIDE SEQUENCE [LARGE SCALE GENOMIC DNA]</scope>
    <source>
        <strain evidence="2 3">DSM 45615</strain>
    </source>
</reference>
<comment type="caution">
    <text evidence="2">The sequence shown here is derived from an EMBL/GenBank/DDBJ whole genome shotgun (WGS) entry which is preliminary data.</text>
</comment>